<evidence type="ECO:0000256" key="6">
    <source>
        <dbReference type="SAM" id="Phobius"/>
    </source>
</evidence>
<evidence type="ECO:0000256" key="4">
    <source>
        <dbReference type="ARBA" id="ARBA00022989"/>
    </source>
</evidence>
<proteinExistence type="inferred from homology"/>
<dbReference type="Proteomes" id="UP000253606">
    <property type="component" value="Chromosome"/>
</dbReference>
<sequence length="297" mass="31285">MGAWRLATLTLIGLIWGSEWLILRDVDISPLHALAWRCSVAALMLAAISAILRIRFPRRRYVGIAALTGVTMMALPAGLTVWAGVHITLGLLVVILSMTPLIASLIEGRASGTVLTPLIGGVGATAILVSQGLSFAAAQLPGIAAVLTAATLIAGSVVIVKRELSGVHPVMMSGIQFVFAAAVLAPLAQLVEDHASYFPAGHSLAVEFLTAIFGSVLAFPLYYWLLRHLQSYQVTSSQWVVTLVGVAEGLILLHETPTWRAVAGMALMAASLAVLWRNKPGGDTPLTIQIMPASTEG</sequence>
<evidence type="ECO:0000256" key="1">
    <source>
        <dbReference type="ARBA" id="ARBA00004141"/>
    </source>
</evidence>
<gene>
    <name evidence="8" type="ORF">ACPOL_6679</name>
</gene>
<reference evidence="8 9" key="1">
    <citation type="journal article" date="2018" name="Front. Microbiol.">
        <title>Hydrolytic Capabilities as a Key to Environmental Success: Chitinolytic and Cellulolytic Acidobacteria From Acidic Sub-arctic Soils and Boreal Peatlands.</title>
        <authorList>
            <person name="Belova S.E."/>
            <person name="Ravin N.V."/>
            <person name="Pankratov T.A."/>
            <person name="Rakitin A.L."/>
            <person name="Ivanova A.A."/>
            <person name="Beletsky A.V."/>
            <person name="Mardanov A.V."/>
            <person name="Sinninghe Damste J.S."/>
            <person name="Dedysh S.N."/>
        </authorList>
    </citation>
    <scope>NUCLEOTIDE SEQUENCE [LARGE SCALE GENOMIC DNA]</scope>
    <source>
        <strain evidence="8 9">SBC82</strain>
    </source>
</reference>
<protein>
    <submittedName>
        <fullName evidence="8">Permease of the drug/metabolite transporter (DMT) superfamily</fullName>
    </submittedName>
</protein>
<comment type="similarity">
    <text evidence="2">Belongs to the EamA transporter family.</text>
</comment>
<dbReference type="AlphaFoldDB" id="A0A2Z5G9Q9"/>
<accession>A0A2Z5G9Q9</accession>
<keyword evidence="9" id="KW-1185">Reference proteome</keyword>
<evidence type="ECO:0000313" key="8">
    <source>
        <dbReference type="EMBL" id="AXC15891.1"/>
    </source>
</evidence>
<dbReference type="OrthoDB" id="2352272at2"/>
<feature type="transmembrane region" description="Helical" evidence="6">
    <location>
        <begin position="85"/>
        <end position="106"/>
    </location>
</feature>
<feature type="transmembrane region" description="Helical" evidence="6">
    <location>
        <begin position="118"/>
        <end position="137"/>
    </location>
</feature>
<feature type="domain" description="EamA" evidence="7">
    <location>
        <begin position="10"/>
        <end position="108"/>
    </location>
</feature>
<evidence type="ECO:0000256" key="3">
    <source>
        <dbReference type="ARBA" id="ARBA00022692"/>
    </source>
</evidence>
<dbReference type="EMBL" id="CP030840">
    <property type="protein sequence ID" value="AXC15891.1"/>
    <property type="molecule type" value="Genomic_DNA"/>
</dbReference>
<dbReference type="SUPFAM" id="SSF103481">
    <property type="entry name" value="Multidrug resistance efflux transporter EmrE"/>
    <property type="match status" value="1"/>
</dbReference>
<dbReference type="PANTHER" id="PTHR32322:SF2">
    <property type="entry name" value="EAMA DOMAIN-CONTAINING PROTEIN"/>
    <property type="match status" value="1"/>
</dbReference>
<organism evidence="8 9">
    <name type="scientific">Acidisarcina polymorpha</name>
    <dbReference type="NCBI Taxonomy" id="2211140"/>
    <lineage>
        <taxon>Bacteria</taxon>
        <taxon>Pseudomonadati</taxon>
        <taxon>Acidobacteriota</taxon>
        <taxon>Terriglobia</taxon>
        <taxon>Terriglobales</taxon>
        <taxon>Acidobacteriaceae</taxon>
        <taxon>Acidisarcina</taxon>
    </lineage>
</organism>
<dbReference type="KEGG" id="abas:ACPOL_6679"/>
<evidence type="ECO:0000256" key="5">
    <source>
        <dbReference type="ARBA" id="ARBA00023136"/>
    </source>
</evidence>
<dbReference type="InterPro" id="IPR050638">
    <property type="entry name" value="AA-Vitamin_Transporters"/>
</dbReference>
<evidence type="ECO:0000256" key="2">
    <source>
        <dbReference type="ARBA" id="ARBA00007362"/>
    </source>
</evidence>
<feature type="transmembrane region" description="Helical" evidence="6">
    <location>
        <begin position="61"/>
        <end position="79"/>
    </location>
</feature>
<feature type="transmembrane region" description="Helical" evidence="6">
    <location>
        <begin position="172"/>
        <end position="191"/>
    </location>
</feature>
<dbReference type="InterPro" id="IPR037185">
    <property type="entry name" value="EmrE-like"/>
</dbReference>
<feature type="domain" description="EamA" evidence="7">
    <location>
        <begin position="141"/>
        <end position="275"/>
    </location>
</feature>
<dbReference type="PANTHER" id="PTHR32322">
    <property type="entry name" value="INNER MEMBRANE TRANSPORTER"/>
    <property type="match status" value="1"/>
</dbReference>
<keyword evidence="3 6" id="KW-0812">Transmembrane</keyword>
<feature type="transmembrane region" description="Helical" evidence="6">
    <location>
        <begin position="143"/>
        <end position="160"/>
    </location>
</feature>
<evidence type="ECO:0000259" key="7">
    <source>
        <dbReference type="Pfam" id="PF00892"/>
    </source>
</evidence>
<feature type="transmembrane region" description="Helical" evidence="6">
    <location>
        <begin position="203"/>
        <end position="225"/>
    </location>
</feature>
<comment type="subcellular location">
    <subcellularLocation>
        <location evidence="1">Membrane</location>
        <topology evidence="1">Multi-pass membrane protein</topology>
    </subcellularLocation>
</comment>
<name>A0A2Z5G9Q9_9BACT</name>
<dbReference type="InterPro" id="IPR000620">
    <property type="entry name" value="EamA_dom"/>
</dbReference>
<evidence type="ECO:0000313" key="9">
    <source>
        <dbReference type="Proteomes" id="UP000253606"/>
    </source>
</evidence>
<feature type="transmembrane region" description="Helical" evidence="6">
    <location>
        <begin position="34"/>
        <end position="54"/>
    </location>
</feature>
<dbReference type="Pfam" id="PF00892">
    <property type="entry name" value="EamA"/>
    <property type="match status" value="2"/>
</dbReference>
<keyword evidence="5 6" id="KW-0472">Membrane</keyword>
<keyword evidence="4 6" id="KW-1133">Transmembrane helix</keyword>
<dbReference type="GO" id="GO:0016020">
    <property type="term" value="C:membrane"/>
    <property type="evidence" value="ECO:0007669"/>
    <property type="project" value="UniProtKB-SubCell"/>
</dbReference>
<dbReference type="RefSeq" id="WP_114210479.1">
    <property type="nucleotide sequence ID" value="NZ_CP030840.1"/>
</dbReference>